<dbReference type="InterPro" id="IPR036390">
    <property type="entry name" value="WH_DNA-bd_sf"/>
</dbReference>
<dbReference type="NCBIfam" id="TIGR00738">
    <property type="entry name" value="rrf2_super"/>
    <property type="match status" value="1"/>
</dbReference>
<dbReference type="AlphaFoldDB" id="A0A5K7SF81"/>
<dbReference type="KEGG" id="anf:AQPE_4336"/>
<name>A0A5K7SF81_9BACT</name>
<dbReference type="Pfam" id="PF02082">
    <property type="entry name" value="Rrf2"/>
    <property type="match status" value="1"/>
</dbReference>
<dbReference type="PROSITE" id="PS51197">
    <property type="entry name" value="HTH_RRF2_2"/>
    <property type="match status" value="1"/>
</dbReference>
<reference evidence="1" key="1">
    <citation type="journal article" date="2020" name="Int. J. Syst. Evol. Microbiol.">
        <title>Aquipluma nitroreducens gen. nov. sp. nov., a novel facultatively anaerobic bacterium isolated from a freshwater lake.</title>
        <authorList>
            <person name="Watanabe M."/>
            <person name="Kojima H."/>
            <person name="Fukui M."/>
        </authorList>
    </citation>
    <scope>NUCLEOTIDE SEQUENCE</scope>
    <source>
        <strain evidence="1">MeG22</strain>
    </source>
</reference>
<dbReference type="PANTHER" id="PTHR33221:SF13">
    <property type="entry name" value="TRANSCRIPTIONAL REGULATOR-RELATED"/>
    <property type="match status" value="1"/>
</dbReference>
<keyword evidence="2" id="KW-1185">Reference proteome</keyword>
<dbReference type="EMBL" id="AP018694">
    <property type="protein sequence ID" value="BBE20145.1"/>
    <property type="molecule type" value="Genomic_DNA"/>
</dbReference>
<dbReference type="GO" id="GO:0005829">
    <property type="term" value="C:cytosol"/>
    <property type="evidence" value="ECO:0007669"/>
    <property type="project" value="TreeGrafter"/>
</dbReference>
<dbReference type="InterPro" id="IPR036388">
    <property type="entry name" value="WH-like_DNA-bd_sf"/>
</dbReference>
<proteinExistence type="predicted"/>
<dbReference type="PANTHER" id="PTHR33221">
    <property type="entry name" value="WINGED HELIX-TURN-HELIX TRANSCRIPTIONAL REGULATOR, RRF2 FAMILY"/>
    <property type="match status" value="1"/>
</dbReference>
<evidence type="ECO:0000313" key="2">
    <source>
        <dbReference type="Proteomes" id="UP001193389"/>
    </source>
</evidence>
<evidence type="ECO:0000313" key="1">
    <source>
        <dbReference type="EMBL" id="BBE20145.1"/>
    </source>
</evidence>
<sequence length="144" mass="16418">MLGKTTEYAIRALVYIYIQNMEGERPGFKEIAKMIDSPEQFTGKVLQNLARAELVSSMKGRGGGFFFNEPTNPITLFKVIEAIEGKEYFSKCGFGLKRCDVNNPCPLHDDYAHVRDSFFKMVNERTIQSLANKINKREATLNRL</sequence>
<dbReference type="RefSeq" id="WP_318348320.1">
    <property type="nucleotide sequence ID" value="NZ_AP018694.1"/>
</dbReference>
<dbReference type="Proteomes" id="UP001193389">
    <property type="component" value="Chromosome"/>
</dbReference>
<dbReference type="SUPFAM" id="SSF46785">
    <property type="entry name" value="Winged helix' DNA-binding domain"/>
    <property type="match status" value="1"/>
</dbReference>
<organism evidence="1 2">
    <name type="scientific">Aquipluma nitroreducens</name>
    <dbReference type="NCBI Taxonomy" id="2010828"/>
    <lineage>
        <taxon>Bacteria</taxon>
        <taxon>Pseudomonadati</taxon>
        <taxon>Bacteroidota</taxon>
        <taxon>Bacteroidia</taxon>
        <taxon>Marinilabiliales</taxon>
        <taxon>Prolixibacteraceae</taxon>
        <taxon>Aquipluma</taxon>
    </lineage>
</organism>
<gene>
    <name evidence="1" type="ORF">AQPE_4336</name>
</gene>
<accession>A0A5K7SF81</accession>
<dbReference type="InterPro" id="IPR000944">
    <property type="entry name" value="Tscrpt_reg_Rrf2"/>
</dbReference>
<protein>
    <submittedName>
        <fullName evidence="1">Rrf2 family transcriptional regulator</fullName>
    </submittedName>
</protein>
<dbReference type="Gene3D" id="1.10.10.10">
    <property type="entry name" value="Winged helix-like DNA-binding domain superfamily/Winged helix DNA-binding domain"/>
    <property type="match status" value="1"/>
</dbReference>
<dbReference type="GO" id="GO:0003700">
    <property type="term" value="F:DNA-binding transcription factor activity"/>
    <property type="evidence" value="ECO:0007669"/>
    <property type="project" value="TreeGrafter"/>
</dbReference>